<dbReference type="EC" id="2.4.-.-" evidence="2"/>
<keyword evidence="2" id="KW-0808">Transferase</keyword>
<dbReference type="eggNOG" id="COG1216">
    <property type="taxonomic scope" value="Bacteria"/>
</dbReference>
<dbReference type="EMBL" id="AEOH01000043">
    <property type="protein sequence ID" value="EFS96762.1"/>
    <property type="molecule type" value="Genomic_DNA"/>
</dbReference>
<dbReference type="InterPro" id="IPR029044">
    <property type="entry name" value="Nucleotide-diphossugar_trans"/>
</dbReference>
<dbReference type="Proteomes" id="UP000005391">
    <property type="component" value="Unassembled WGS sequence"/>
</dbReference>
<proteinExistence type="predicted"/>
<dbReference type="HOGENOM" id="CLU_025996_0_4_10"/>
<dbReference type="SUPFAM" id="SSF53448">
    <property type="entry name" value="Nucleotide-diphospho-sugar transferases"/>
    <property type="match status" value="1"/>
</dbReference>
<dbReference type="InterPro" id="IPR001173">
    <property type="entry name" value="Glyco_trans_2-like"/>
</dbReference>
<dbReference type="Gene3D" id="3.90.550.10">
    <property type="entry name" value="Spore Coat Polysaccharide Biosynthesis Protein SpsA, Chain A"/>
    <property type="match status" value="1"/>
</dbReference>
<evidence type="ECO:0000313" key="3">
    <source>
        <dbReference type="Proteomes" id="UP000005391"/>
    </source>
</evidence>
<dbReference type="RefSeq" id="WP_002674257.1">
    <property type="nucleotide sequence ID" value="NZ_GL573160.1"/>
</dbReference>
<reference evidence="2 3" key="1">
    <citation type="submission" date="2010-10" db="EMBL/GenBank/DDBJ databases">
        <authorList>
            <person name="Muzny D."/>
            <person name="Qin X."/>
            <person name="Deng J."/>
            <person name="Jiang H."/>
            <person name="Liu Y."/>
            <person name="Qu J."/>
            <person name="Song X.-Z."/>
            <person name="Zhang L."/>
            <person name="Thornton R."/>
            <person name="Coyle M."/>
            <person name="Francisco L."/>
            <person name="Jackson L."/>
            <person name="Javaid M."/>
            <person name="Korchina V."/>
            <person name="Kovar C."/>
            <person name="Mata R."/>
            <person name="Mathew T."/>
            <person name="Ngo R."/>
            <person name="Nguyen L."/>
            <person name="Nguyen N."/>
            <person name="Okwuonu G."/>
            <person name="Ongeri F."/>
            <person name="Pham C."/>
            <person name="Simmons D."/>
            <person name="Wilczek-Boney K."/>
            <person name="Hale W."/>
            <person name="Jakkamsetti A."/>
            <person name="Pham P."/>
            <person name="Ruth R."/>
            <person name="San Lucas F."/>
            <person name="Warren J."/>
            <person name="Zhang J."/>
            <person name="Zhao Z."/>
            <person name="Zhou C."/>
            <person name="Zhu D."/>
            <person name="Lee S."/>
            <person name="Bess C."/>
            <person name="Blankenburg K."/>
            <person name="Forbes L."/>
            <person name="Fu Q."/>
            <person name="Gubbala S."/>
            <person name="Hirani K."/>
            <person name="Jayaseelan J.C."/>
            <person name="Lara F."/>
            <person name="Munidasa M."/>
            <person name="Palculict T."/>
            <person name="Patil S."/>
            <person name="Pu L.-L."/>
            <person name="Saada N."/>
            <person name="Tang L."/>
            <person name="Weissenberger G."/>
            <person name="Zhu Y."/>
            <person name="Hemphill L."/>
            <person name="Shang Y."/>
            <person name="Youmans B."/>
            <person name="Ayvaz T."/>
            <person name="Ross M."/>
            <person name="Santibanez J."/>
            <person name="Aqrawi P."/>
            <person name="Gross S."/>
            <person name="Joshi V."/>
            <person name="Fowler G."/>
            <person name="Nazareth L."/>
            <person name="Reid J."/>
            <person name="Worley K."/>
            <person name="Petrosino J."/>
            <person name="Highlander S."/>
            <person name="Gibbs R."/>
        </authorList>
    </citation>
    <scope>NUCLEOTIDE SEQUENCE [LARGE SCALE GENOMIC DNA]</scope>
    <source>
        <strain evidence="2 3">F0287</strain>
    </source>
</reference>
<dbReference type="InterPro" id="IPR050834">
    <property type="entry name" value="Glycosyltransf_2"/>
</dbReference>
<dbReference type="GO" id="GO:0016757">
    <property type="term" value="F:glycosyltransferase activity"/>
    <property type="evidence" value="ECO:0007669"/>
    <property type="project" value="UniProtKB-KW"/>
</dbReference>
<protein>
    <submittedName>
        <fullName evidence="2">Glycosyltransferase, group 2 family protein</fullName>
        <ecNumber evidence="2">2.4.-.-</ecNumber>
    </submittedName>
</protein>
<sequence length="249" mass="29264">MMSQNPLVSVLIPCYNCEEFVEEAVISIVKQSYSNLEILVIDDGSTDNTKTILQRLVQKDSHIKYIKNEENLKLIKTLNKGLELCNGKYIARMDTDDISLPTRIEKQVNFLEAHPEIGIVGTYIQIFGVRESVWKMDTKDKYIRTYLFCNSSFAHPSVRMRTSILRDNHLYYNTDYPHAEDYKLWCDIAQYTKLANIPEVLLYYRINENQVSNKYNKEQKETTQRIREEYIAERNVPIRFIAQNTINDI</sequence>
<comment type="caution">
    <text evidence="2">The sequence shown here is derived from an EMBL/GenBank/DDBJ whole genome shotgun (WGS) entry which is preliminary data.</text>
</comment>
<evidence type="ECO:0000313" key="2">
    <source>
        <dbReference type="EMBL" id="EFS96762.1"/>
    </source>
</evidence>
<organism evidence="2 3">
    <name type="scientific">Capnocytophaga ochracea F0287</name>
    <dbReference type="NCBI Taxonomy" id="873517"/>
    <lineage>
        <taxon>Bacteria</taxon>
        <taxon>Pseudomonadati</taxon>
        <taxon>Bacteroidota</taxon>
        <taxon>Flavobacteriia</taxon>
        <taxon>Flavobacteriales</taxon>
        <taxon>Flavobacteriaceae</taxon>
        <taxon>Capnocytophaga</taxon>
    </lineage>
</organism>
<feature type="domain" description="Glycosyltransferase 2-like" evidence="1">
    <location>
        <begin position="9"/>
        <end position="160"/>
    </location>
</feature>
<dbReference type="Pfam" id="PF00535">
    <property type="entry name" value="Glycos_transf_2"/>
    <property type="match status" value="1"/>
</dbReference>
<dbReference type="PANTHER" id="PTHR43685:SF10">
    <property type="entry name" value="LACTO-N-NEOTETRAOSE BIOSYNTHESIS GLYCOSYL TRANSFERASE LGTA"/>
    <property type="match status" value="1"/>
</dbReference>
<dbReference type="AlphaFoldDB" id="E4MU67"/>
<name>E4MU67_CAPOC</name>
<dbReference type="PANTHER" id="PTHR43685">
    <property type="entry name" value="GLYCOSYLTRANSFERASE"/>
    <property type="match status" value="1"/>
</dbReference>
<evidence type="ECO:0000259" key="1">
    <source>
        <dbReference type="Pfam" id="PF00535"/>
    </source>
</evidence>
<keyword evidence="2" id="KW-0328">Glycosyltransferase</keyword>
<gene>
    <name evidence="2" type="primary">lgtA</name>
    <name evidence="2" type="ORF">HMPREF1977_1678</name>
</gene>
<accession>E4MU67</accession>